<dbReference type="SUPFAM" id="SSF47741">
    <property type="entry name" value="CO dehydrogenase ISP C-domain like"/>
    <property type="match status" value="1"/>
</dbReference>
<feature type="binding site" evidence="6">
    <location>
        <position position="761"/>
    </location>
    <ligand>
        <name>Mo-molybdopterin</name>
        <dbReference type="ChEBI" id="CHEBI:71302"/>
    </ligand>
    <ligandPart>
        <name>Mo</name>
        <dbReference type="ChEBI" id="CHEBI:28685"/>
    </ligandPart>
</feature>
<dbReference type="PANTHER" id="PTHR11908:SF132">
    <property type="entry name" value="ALDEHYDE OXIDASE 1-RELATED"/>
    <property type="match status" value="1"/>
</dbReference>
<organism evidence="8 9">
    <name type="scientific">Symbiodinium necroappetens</name>
    <dbReference type="NCBI Taxonomy" id="1628268"/>
    <lineage>
        <taxon>Eukaryota</taxon>
        <taxon>Sar</taxon>
        <taxon>Alveolata</taxon>
        <taxon>Dinophyceae</taxon>
        <taxon>Suessiales</taxon>
        <taxon>Symbiodiniaceae</taxon>
        <taxon>Symbiodinium</taxon>
    </lineage>
</organism>
<dbReference type="Gene3D" id="3.30.365.10">
    <property type="entry name" value="Aldehyde oxidase/xanthine dehydrogenase, molybdopterin binding domain"/>
    <property type="match status" value="4"/>
</dbReference>
<feature type="binding site" evidence="6">
    <location>
        <position position="449"/>
    </location>
    <ligand>
        <name>Mo-molybdopterin</name>
        <dbReference type="ChEBI" id="CHEBI:71302"/>
    </ligand>
    <ligandPart>
        <name>Mo</name>
        <dbReference type="ChEBI" id="CHEBI:28685"/>
    </ligandPart>
</feature>
<dbReference type="PIRSF" id="PIRSF000127">
    <property type="entry name" value="Xanthine_DH"/>
    <property type="match status" value="1"/>
</dbReference>
<dbReference type="AlphaFoldDB" id="A0A812Y2K9"/>
<dbReference type="OrthoDB" id="8300278at2759"/>
<sequence>MNTYALLRAGGKPTAEESMQSYDGNICRCTGYRNLVQALADAVKHVAQHHLRSEAGWAGNLLITIQRGFPSDLFPALLAADAEVSYVTKSTEETRIPLAEFKPGAVPFNALLTKLHIPNLQSSFYKYFRVGQRKWLSHCFASGGFRVVLDSAKKITEARVELSDFDKFLLPVISRHSELEFAGESQFQTIDNPKGKDDYRRQLPDTYIFKFFKEAQAFFGMKQWPAEELGSLALKPLKAGDLGEVGEQPGLDNKPQLSAMGLTTGAVRYTDDQPMPGLFGYPVLSEVATGKLEQLDTAQAFKVVGVVDIVTAADVPGKNDCGFAAGEEPVFVEIGGNIMTVGQQIALVVATSYRAAKAGAAAVQMKISGANEGAIITLDQAIAAESFLESAHFKNSINKGDLEAGYSSSDLVFEGSTYVIGQHAFPMEKQTALAVPEEKKGMTVWHSTQGHDFTRGVLAGVLGIPGSFVVCKQTRAGGAFGPKNSRQAPVAAMAAVAAHKLEKAVRVAYEATLEQNAVGGRHSFKTQYKVGVNKDGRIQACDIESWCNGGCTHDFTGFLNLEMGEAIPSVYDWPNMRVNVHAMKTNTPSNTAVRSFGSPQGYFVCEAIMEDIAGRLGKVPEEIREINMCTKQNAVTPWGQPMEFYNVDTLWNKLKQDAKYEERAKSCEEFNKTNRWRKRAISAVPLAYGHCYAYAAGTGALVNIHGSDGSVTVHHGGCEIGQGIHTKVAQVVAVSLGCPLDHVRVADTNTEVVPNARFTGGSITTEVVCEAARQACKQLLQTLKPHKEFLKKRDGKDPSWPELVAAANTVLGHQEKLSATGIFAPTGNKYTTDVEGNTLGQHHGDYFTYGAGISEVELDVLTGEVRTLRSDILYDVGQSINPGIDIGQLEGAFVWGIGYYMYEEPLRDTRGVERSQGVWAYKPPMAAEVPTEFRVELLRDNPFPKGVLGSKAIGEPPFMLAYSVLGATKKAIASARKDAGLSEHFKLPMPCTLDAIHQ</sequence>
<dbReference type="SMART" id="SM01008">
    <property type="entry name" value="Ald_Xan_dh_C"/>
    <property type="match status" value="1"/>
</dbReference>
<dbReference type="SUPFAM" id="SSF56176">
    <property type="entry name" value="FAD-binding/transporter-associated domain-like"/>
    <property type="match status" value="1"/>
</dbReference>
<feature type="binding site" evidence="5">
    <location>
        <position position="72"/>
    </location>
    <ligand>
        <name>FAD</name>
        <dbReference type="ChEBI" id="CHEBI:57692"/>
    </ligand>
</feature>
<evidence type="ECO:0000256" key="1">
    <source>
        <dbReference type="ARBA" id="ARBA00006849"/>
    </source>
</evidence>
<dbReference type="Proteomes" id="UP000601435">
    <property type="component" value="Unassembled WGS sequence"/>
</dbReference>
<keyword evidence="5" id="KW-0285">Flavoprotein</keyword>
<dbReference type="InterPro" id="IPR002346">
    <property type="entry name" value="Mopterin_DH_FAD-bd"/>
</dbReference>
<comment type="similarity">
    <text evidence="1">Belongs to the xanthine dehydrogenase family.</text>
</comment>
<keyword evidence="3" id="KW-0560">Oxidoreductase</keyword>
<dbReference type="GO" id="GO:0016491">
    <property type="term" value="F:oxidoreductase activity"/>
    <property type="evidence" value="ECO:0007669"/>
    <property type="project" value="UniProtKB-KW"/>
</dbReference>
<keyword evidence="9" id="KW-1185">Reference proteome</keyword>
<evidence type="ECO:0000259" key="7">
    <source>
        <dbReference type="SMART" id="SM01008"/>
    </source>
</evidence>
<evidence type="ECO:0000313" key="8">
    <source>
        <dbReference type="EMBL" id="CAE7756814.1"/>
    </source>
</evidence>
<keyword evidence="6" id="KW-0479">Metal-binding</keyword>
<feature type="binding site" evidence="5">
    <location>
        <position position="596"/>
    </location>
    <ligand>
        <name>substrate</name>
    </ligand>
</feature>
<feature type="binding site" evidence="6">
    <location>
        <position position="480"/>
    </location>
    <ligand>
        <name>Mo-molybdopterin</name>
        <dbReference type="ChEBI" id="CHEBI:71302"/>
    </ligand>
    <ligandPart>
        <name>Mo</name>
        <dbReference type="ChEBI" id="CHEBI:28685"/>
    </ligandPart>
</feature>
<evidence type="ECO:0000256" key="2">
    <source>
        <dbReference type="ARBA" id="ARBA00022505"/>
    </source>
</evidence>
<evidence type="ECO:0000256" key="3">
    <source>
        <dbReference type="ARBA" id="ARBA00023002"/>
    </source>
</evidence>
<dbReference type="EMBL" id="CAJNJA010039453">
    <property type="protein sequence ID" value="CAE7756814.1"/>
    <property type="molecule type" value="Genomic_DNA"/>
</dbReference>
<name>A0A812Y2K9_9DINO</name>
<evidence type="ECO:0000313" key="9">
    <source>
        <dbReference type="Proteomes" id="UP000601435"/>
    </source>
</evidence>
<dbReference type="FunFam" id="3.30.365.10:FF:000001">
    <property type="entry name" value="Xanthine dehydrogenase oxidase"/>
    <property type="match status" value="1"/>
</dbReference>
<dbReference type="SUPFAM" id="SSF54665">
    <property type="entry name" value="CO dehydrogenase molybdoprotein N-domain-like"/>
    <property type="match status" value="1"/>
</dbReference>
<dbReference type="Gene3D" id="3.30.465.10">
    <property type="match status" value="1"/>
</dbReference>
<comment type="cofactor">
    <cofactor evidence="6">
        <name>Mo-molybdopterin</name>
        <dbReference type="ChEBI" id="CHEBI:71302"/>
    </cofactor>
    <text evidence="6">Binds 1 Mo-molybdopterin (Mo-MPT) cofactor per subunit.</text>
</comment>
<feature type="domain" description="Aldehyde oxidase/xanthine dehydrogenase a/b hammerhead" evidence="7">
    <location>
        <begin position="264"/>
        <end position="371"/>
    </location>
</feature>
<protein>
    <submittedName>
        <fullName evidence="8">XDH protein</fullName>
    </submittedName>
</protein>
<dbReference type="InterPro" id="IPR036856">
    <property type="entry name" value="Ald_Oxase/Xan_DH_a/b_sf"/>
</dbReference>
<feature type="non-terminal residue" evidence="8">
    <location>
        <position position="1"/>
    </location>
</feature>
<dbReference type="GO" id="GO:0050660">
    <property type="term" value="F:flavin adenine dinucleotide binding"/>
    <property type="evidence" value="ECO:0007669"/>
    <property type="project" value="InterPro"/>
</dbReference>
<dbReference type="GO" id="GO:0005506">
    <property type="term" value="F:iron ion binding"/>
    <property type="evidence" value="ECO:0007669"/>
    <property type="project" value="InterPro"/>
</dbReference>
<dbReference type="InterPro" id="IPR000674">
    <property type="entry name" value="Ald_Oxase/Xan_DH_a/b"/>
</dbReference>
<dbReference type="InterPro" id="IPR037165">
    <property type="entry name" value="AldOxase/xan_DH_Mopterin-bd_sf"/>
</dbReference>
<dbReference type="Pfam" id="PF20256">
    <property type="entry name" value="MoCoBD_2"/>
    <property type="match status" value="1"/>
</dbReference>
<dbReference type="Pfam" id="PF02738">
    <property type="entry name" value="MoCoBD_1"/>
    <property type="match status" value="1"/>
</dbReference>
<accession>A0A812Y2K9</accession>
<feature type="binding site" evidence="6">
    <location>
        <position position="594"/>
    </location>
    <ligand>
        <name>Mo-molybdopterin</name>
        <dbReference type="ChEBI" id="CHEBI:71302"/>
    </ligand>
    <ligandPart>
        <name>Mo</name>
        <dbReference type="ChEBI" id="CHEBI:28685"/>
    </ligandPart>
</feature>
<dbReference type="InterPro" id="IPR016169">
    <property type="entry name" value="FAD-bd_PCMH_sub2"/>
</dbReference>
<feature type="binding site" evidence="5">
    <location>
        <position position="112"/>
    </location>
    <ligand>
        <name>FAD</name>
        <dbReference type="ChEBI" id="CHEBI:57692"/>
    </ligand>
</feature>
<gene>
    <name evidence="8" type="primary">XDH</name>
    <name evidence="8" type="ORF">SNEC2469_LOCUS21980</name>
</gene>
<evidence type="ECO:0000256" key="4">
    <source>
        <dbReference type="PIRSR" id="PIRSR000127-1"/>
    </source>
</evidence>
<feature type="binding site" evidence="5">
    <location>
        <position position="129"/>
    </location>
    <ligand>
        <name>FAD</name>
        <dbReference type="ChEBI" id="CHEBI:57692"/>
    </ligand>
</feature>
<dbReference type="SUPFAM" id="SSF56003">
    <property type="entry name" value="Molybdenum cofactor-binding domain"/>
    <property type="match status" value="1"/>
</dbReference>
<dbReference type="InterPro" id="IPR046867">
    <property type="entry name" value="AldOxase/xan_DH_MoCoBD2"/>
</dbReference>
<dbReference type="Pfam" id="PF01315">
    <property type="entry name" value="Ald_Xan_dh_C"/>
    <property type="match status" value="1"/>
</dbReference>
<evidence type="ECO:0000256" key="5">
    <source>
        <dbReference type="PIRSR" id="PIRSR000127-2"/>
    </source>
</evidence>
<reference evidence="8" key="1">
    <citation type="submission" date="2021-02" db="EMBL/GenBank/DDBJ databases">
        <authorList>
            <person name="Dougan E. K."/>
            <person name="Rhodes N."/>
            <person name="Thang M."/>
            <person name="Chan C."/>
        </authorList>
    </citation>
    <scope>NUCLEOTIDE SEQUENCE</scope>
</reference>
<comment type="cofactor">
    <cofactor evidence="5">
        <name>FAD</name>
        <dbReference type="ChEBI" id="CHEBI:57692"/>
    </cofactor>
</comment>
<dbReference type="InterPro" id="IPR036318">
    <property type="entry name" value="FAD-bd_PCMH-like_sf"/>
</dbReference>
<proteinExistence type="inferred from homology"/>
<dbReference type="Pfam" id="PF00941">
    <property type="entry name" value="FAD_binding_5"/>
    <property type="match status" value="1"/>
</dbReference>
<dbReference type="InterPro" id="IPR036884">
    <property type="entry name" value="2Fe-2S-bd_dom_sf"/>
</dbReference>
<evidence type="ECO:0000256" key="6">
    <source>
        <dbReference type="PIRSR" id="PIRSR000127-3"/>
    </source>
</evidence>
<dbReference type="Gene3D" id="3.90.1170.50">
    <property type="entry name" value="Aldehyde oxidase/xanthine dehydrogenase, a/b hammerhead"/>
    <property type="match status" value="1"/>
</dbReference>
<comment type="caution">
    <text evidence="8">The sequence shown here is derived from an EMBL/GenBank/DDBJ whole genome shotgun (WGS) entry which is preliminary data.</text>
</comment>
<keyword evidence="5" id="KW-0274">FAD</keyword>
<keyword evidence="2 6" id="KW-0500">Molybdenum</keyword>
<dbReference type="PANTHER" id="PTHR11908">
    <property type="entry name" value="XANTHINE DEHYDROGENASE"/>
    <property type="match status" value="1"/>
</dbReference>
<feature type="active site" description="Proton acceptor" evidence="4">
    <location>
        <position position="955"/>
    </location>
</feature>
<dbReference type="InterPro" id="IPR008274">
    <property type="entry name" value="AldOxase/xan_DH_MoCoBD1"/>
</dbReference>
<dbReference type="InterPro" id="IPR016208">
    <property type="entry name" value="Ald_Oxase/xanthine_DH-like"/>
</dbReference>